<dbReference type="Proteomes" id="UP000031866">
    <property type="component" value="Chromosome"/>
</dbReference>
<feature type="transmembrane region" description="Helical" evidence="7">
    <location>
        <begin position="78"/>
        <end position="96"/>
    </location>
</feature>
<comment type="similarity">
    <text evidence="7">Belongs to the binding-protein-dependent transport system permease family.</text>
</comment>
<keyword evidence="2 7" id="KW-0813">Transport</keyword>
<keyword evidence="6 7" id="KW-0472">Membrane</keyword>
<evidence type="ECO:0000313" key="9">
    <source>
        <dbReference type="EMBL" id="AJH01924.1"/>
    </source>
</evidence>
<evidence type="ECO:0000256" key="6">
    <source>
        <dbReference type="ARBA" id="ARBA00023136"/>
    </source>
</evidence>
<dbReference type="EMBL" id="CP010086">
    <property type="protein sequence ID" value="AJH01924.1"/>
    <property type="molecule type" value="Genomic_DNA"/>
</dbReference>
<evidence type="ECO:0000256" key="2">
    <source>
        <dbReference type="ARBA" id="ARBA00022448"/>
    </source>
</evidence>
<dbReference type="GO" id="GO:0005886">
    <property type="term" value="C:plasma membrane"/>
    <property type="evidence" value="ECO:0007669"/>
    <property type="project" value="UniProtKB-SubCell"/>
</dbReference>
<keyword evidence="3" id="KW-1003">Cell membrane</keyword>
<keyword evidence="4 7" id="KW-0812">Transmembrane</keyword>
<feature type="domain" description="ABC transmembrane type-1" evidence="8">
    <location>
        <begin position="72"/>
        <end position="283"/>
    </location>
</feature>
<comment type="subcellular location">
    <subcellularLocation>
        <location evidence="1 7">Cell membrane</location>
        <topology evidence="1 7">Multi-pass membrane protein</topology>
    </subcellularLocation>
</comment>
<dbReference type="RefSeq" id="WP_041900385.1">
    <property type="nucleotide sequence ID" value="NZ_CP010086.2"/>
</dbReference>
<feature type="transmembrane region" description="Helical" evidence="7">
    <location>
        <begin position="203"/>
        <end position="223"/>
    </location>
</feature>
<organism evidence="9 10">
    <name type="scientific">Clostridium beijerinckii</name>
    <name type="common">Clostridium MP</name>
    <dbReference type="NCBI Taxonomy" id="1520"/>
    <lineage>
        <taxon>Bacteria</taxon>
        <taxon>Bacillati</taxon>
        <taxon>Bacillota</taxon>
        <taxon>Clostridia</taxon>
        <taxon>Eubacteriales</taxon>
        <taxon>Clostridiaceae</taxon>
        <taxon>Clostridium</taxon>
    </lineage>
</organism>
<protein>
    <submittedName>
        <fullName evidence="9">ABC transporter permease</fullName>
    </submittedName>
</protein>
<feature type="transmembrane region" description="Helical" evidence="7">
    <location>
        <begin position="157"/>
        <end position="182"/>
    </location>
</feature>
<sequence length="294" mass="32550">MYNEKKFSSKLKIFMLFAFIPLFAFSVVIVIPFLMGLYMTFTNSTGVSGATEFVGLSNYKVAFSDAEFWSSLALTFKYVIVTVVLTNVIAFALALLVTSGFKGQNIFRTGFFTPNLIGGVILGFIWQFIFAKVFVSIGQAMDIKILSASWLAEPQKAIWTLVIVGVWQSSGYMMLIYIAGIMGISRSVVEASYIDGASPLRQLINIKIPLMVPAFTISLFLTLQRSFMVYDTNLSLTRGGPYKSTELIAMHVYNDAFLSQNYGSGQAKALILFVMVAVIAVSQVVIMKRMEVSE</sequence>
<dbReference type="PROSITE" id="PS50928">
    <property type="entry name" value="ABC_TM1"/>
    <property type="match status" value="1"/>
</dbReference>
<dbReference type="CDD" id="cd06261">
    <property type="entry name" value="TM_PBP2"/>
    <property type="match status" value="1"/>
</dbReference>
<dbReference type="GO" id="GO:0055085">
    <property type="term" value="P:transmembrane transport"/>
    <property type="evidence" value="ECO:0007669"/>
    <property type="project" value="InterPro"/>
</dbReference>
<dbReference type="PANTHER" id="PTHR30193:SF37">
    <property type="entry name" value="INNER MEMBRANE ABC TRANSPORTER PERMEASE PROTEIN YCJO"/>
    <property type="match status" value="1"/>
</dbReference>
<gene>
    <name evidence="9" type="ORF">LF65_05405</name>
</gene>
<evidence type="ECO:0000256" key="1">
    <source>
        <dbReference type="ARBA" id="ARBA00004651"/>
    </source>
</evidence>
<dbReference type="PANTHER" id="PTHR30193">
    <property type="entry name" value="ABC TRANSPORTER PERMEASE PROTEIN"/>
    <property type="match status" value="1"/>
</dbReference>
<accession>A0A0B5QY58</accession>
<dbReference type="OrthoDB" id="9786413at2"/>
<proteinExistence type="inferred from homology"/>
<keyword evidence="5 7" id="KW-1133">Transmembrane helix</keyword>
<feature type="transmembrane region" description="Helical" evidence="7">
    <location>
        <begin position="116"/>
        <end position="137"/>
    </location>
</feature>
<dbReference type="KEGG" id="cbei:LF65_05405"/>
<evidence type="ECO:0000256" key="4">
    <source>
        <dbReference type="ARBA" id="ARBA00022692"/>
    </source>
</evidence>
<dbReference type="InterPro" id="IPR000515">
    <property type="entry name" value="MetI-like"/>
</dbReference>
<evidence type="ECO:0000256" key="3">
    <source>
        <dbReference type="ARBA" id="ARBA00022475"/>
    </source>
</evidence>
<dbReference type="InterPro" id="IPR035906">
    <property type="entry name" value="MetI-like_sf"/>
</dbReference>
<dbReference type="Gene3D" id="1.10.3720.10">
    <property type="entry name" value="MetI-like"/>
    <property type="match status" value="1"/>
</dbReference>
<evidence type="ECO:0000256" key="5">
    <source>
        <dbReference type="ARBA" id="ARBA00022989"/>
    </source>
</evidence>
<dbReference type="InterPro" id="IPR051393">
    <property type="entry name" value="ABC_transporter_permease"/>
</dbReference>
<dbReference type="STRING" id="1520.LF65_05405"/>
<name>A0A0B5QY58_CLOBE</name>
<dbReference type="SUPFAM" id="SSF161098">
    <property type="entry name" value="MetI-like"/>
    <property type="match status" value="1"/>
</dbReference>
<evidence type="ECO:0000259" key="8">
    <source>
        <dbReference type="PROSITE" id="PS50928"/>
    </source>
</evidence>
<dbReference type="AlphaFoldDB" id="A0A0B5QY58"/>
<evidence type="ECO:0000313" key="10">
    <source>
        <dbReference type="Proteomes" id="UP000031866"/>
    </source>
</evidence>
<dbReference type="PRINTS" id="PR01988">
    <property type="entry name" value="EXPORTERBACE"/>
</dbReference>
<dbReference type="InterPro" id="IPR022324">
    <property type="entry name" value="Bacilysin_exporter_BacE_put"/>
</dbReference>
<reference evidence="10" key="1">
    <citation type="submission" date="2014-12" db="EMBL/GenBank/DDBJ databases">
        <title>Genome sequence of Clostridium beijerinckii strain 59B.</title>
        <authorList>
            <person name="Little G.T."/>
            <person name="Minton N.P."/>
        </authorList>
    </citation>
    <scope>NUCLEOTIDE SEQUENCE [LARGE SCALE GENOMIC DNA]</scope>
    <source>
        <strain evidence="10">59B</strain>
    </source>
</reference>
<feature type="transmembrane region" description="Helical" evidence="7">
    <location>
        <begin position="269"/>
        <end position="287"/>
    </location>
</feature>
<feature type="transmembrane region" description="Helical" evidence="7">
    <location>
        <begin position="12"/>
        <end position="35"/>
    </location>
</feature>
<evidence type="ECO:0000256" key="7">
    <source>
        <dbReference type="RuleBase" id="RU363032"/>
    </source>
</evidence>
<dbReference type="Pfam" id="PF00528">
    <property type="entry name" value="BPD_transp_1"/>
    <property type="match status" value="1"/>
</dbReference>